<gene>
    <name evidence="1" type="ORF">ECRASSUSDP1_LOCUS24402</name>
</gene>
<evidence type="ECO:0000313" key="2">
    <source>
        <dbReference type="Proteomes" id="UP001295684"/>
    </source>
</evidence>
<name>A0AAD2D6W2_EUPCR</name>
<proteinExistence type="predicted"/>
<dbReference type="Proteomes" id="UP001295684">
    <property type="component" value="Unassembled WGS sequence"/>
</dbReference>
<keyword evidence="2" id="KW-1185">Reference proteome</keyword>
<comment type="caution">
    <text evidence="1">The sequence shown here is derived from an EMBL/GenBank/DDBJ whole genome shotgun (WGS) entry which is preliminary data.</text>
</comment>
<dbReference type="EMBL" id="CAMPGE010025128">
    <property type="protein sequence ID" value="CAI2382912.1"/>
    <property type="molecule type" value="Genomic_DNA"/>
</dbReference>
<protein>
    <submittedName>
        <fullName evidence="1">Uncharacterized protein</fullName>
    </submittedName>
</protein>
<sequence>MSVKDKNGRFDNNKCLTLMKAISTKVSTRVSIEEKYTRGSNNCTIRKCLMRRRERAKTIKGCRMLRSPQNTDNWFNKREGENSLKRSNVENEQKVEKEEIKPTRVLKIPKRNYVKYKQRRYLVK</sequence>
<evidence type="ECO:0000313" key="1">
    <source>
        <dbReference type="EMBL" id="CAI2382912.1"/>
    </source>
</evidence>
<dbReference type="AlphaFoldDB" id="A0AAD2D6W2"/>
<accession>A0AAD2D6W2</accession>
<reference evidence="1" key="1">
    <citation type="submission" date="2023-07" db="EMBL/GenBank/DDBJ databases">
        <authorList>
            <consortium name="AG Swart"/>
            <person name="Singh M."/>
            <person name="Singh A."/>
            <person name="Seah K."/>
            <person name="Emmerich C."/>
        </authorList>
    </citation>
    <scope>NUCLEOTIDE SEQUENCE</scope>
    <source>
        <strain evidence="1">DP1</strain>
    </source>
</reference>
<organism evidence="1 2">
    <name type="scientific">Euplotes crassus</name>
    <dbReference type="NCBI Taxonomy" id="5936"/>
    <lineage>
        <taxon>Eukaryota</taxon>
        <taxon>Sar</taxon>
        <taxon>Alveolata</taxon>
        <taxon>Ciliophora</taxon>
        <taxon>Intramacronucleata</taxon>
        <taxon>Spirotrichea</taxon>
        <taxon>Hypotrichia</taxon>
        <taxon>Euplotida</taxon>
        <taxon>Euplotidae</taxon>
        <taxon>Moneuplotes</taxon>
    </lineage>
</organism>